<evidence type="ECO:0000313" key="2">
    <source>
        <dbReference type="EMBL" id="MBU3865578.1"/>
    </source>
</evidence>
<organism evidence="2 3">
    <name type="scientific">Streptomyces niphimycinicus</name>
    <dbReference type="NCBI Taxonomy" id="2842201"/>
    <lineage>
        <taxon>Bacteria</taxon>
        <taxon>Bacillati</taxon>
        <taxon>Actinomycetota</taxon>
        <taxon>Actinomycetes</taxon>
        <taxon>Kitasatosporales</taxon>
        <taxon>Streptomycetaceae</taxon>
        <taxon>Streptomyces</taxon>
    </lineage>
</organism>
<sequence>MTNTQEPVAMPPQLTVRETTPDQVPPLPDAEKARRYIDTEGRYAEGALHAGAGAYQKLVLDVRRGELYFYCNDWRVPRDPNNDVSFPPNEGIWSPFHWLKVPDIIWWTIDAHFHVTERPFLTLDQGNAFARTVAPLAEALLLNLLPVPGTDTYDWSAEAASAGLDIMAACTRHQPPPKGRRPELVNMAEAVSVHPALVQDRWATLDDTQLDEAAEHLNRCGLSHNPAIAEGLGIDANARDASLVGTRAWLYEYRRKAAAGRPMQSLAVWLAANPLVVTADTTNAELETVPEQAAAAAAAEGIVLLGATTQAARTRREQLRQEVLDELATYGKARADAEAAVKSNRAAVYARLYRTFAWEERYDGRPAVSDTDLGKLARVSRQAVGKLREQLDETALEEETTNV</sequence>
<proteinExistence type="predicted"/>
<protein>
    <submittedName>
        <fullName evidence="2">Uncharacterized protein</fullName>
    </submittedName>
</protein>
<evidence type="ECO:0000256" key="1">
    <source>
        <dbReference type="SAM" id="MobiDB-lite"/>
    </source>
</evidence>
<dbReference type="Proteomes" id="UP000720508">
    <property type="component" value="Unassembled WGS sequence"/>
</dbReference>
<keyword evidence="3" id="KW-1185">Reference proteome</keyword>
<accession>A0ABS6CF72</accession>
<comment type="caution">
    <text evidence="2">The sequence shown here is derived from an EMBL/GenBank/DDBJ whole genome shotgun (WGS) entry which is preliminary data.</text>
</comment>
<dbReference type="EMBL" id="JAHLEM010000163">
    <property type="protein sequence ID" value="MBU3865578.1"/>
    <property type="molecule type" value="Genomic_DNA"/>
</dbReference>
<feature type="region of interest" description="Disordered" evidence="1">
    <location>
        <begin position="1"/>
        <end position="30"/>
    </location>
</feature>
<gene>
    <name evidence="2" type="ORF">KN815_16270</name>
</gene>
<evidence type="ECO:0000313" key="3">
    <source>
        <dbReference type="Proteomes" id="UP000720508"/>
    </source>
</evidence>
<reference evidence="2 3" key="1">
    <citation type="submission" date="2021-06" db="EMBL/GenBank/DDBJ databases">
        <authorList>
            <person name="Pan X."/>
        </authorList>
    </citation>
    <scope>NUCLEOTIDE SEQUENCE [LARGE SCALE GENOMIC DNA]</scope>
    <source>
        <strain evidence="2 3">4503</strain>
    </source>
</reference>
<dbReference type="RefSeq" id="WP_216342644.1">
    <property type="nucleotide sequence ID" value="NZ_JAHLEM010000163.1"/>
</dbReference>
<name>A0ABS6CF72_9ACTN</name>